<dbReference type="EMBL" id="JAUCQJ010000003">
    <property type="protein sequence ID" value="MDQ8749266.1"/>
    <property type="molecule type" value="Genomic_DNA"/>
</dbReference>
<evidence type="ECO:0000313" key="2">
    <source>
        <dbReference type="EMBL" id="MDQ8749266.1"/>
    </source>
</evidence>
<organism evidence="2 3">
    <name type="scientific">Elizabethkingia miricola</name>
    <name type="common">Chryseobacterium miricola</name>
    <dbReference type="NCBI Taxonomy" id="172045"/>
    <lineage>
        <taxon>Bacteria</taxon>
        <taxon>Pseudomonadati</taxon>
        <taxon>Bacteroidota</taxon>
        <taxon>Flavobacteriia</taxon>
        <taxon>Flavobacteriales</taxon>
        <taxon>Weeksellaceae</taxon>
        <taxon>Elizabethkingia</taxon>
    </lineage>
</organism>
<dbReference type="RefSeq" id="WP_309046634.1">
    <property type="nucleotide sequence ID" value="NZ_JAUCQJ010000003.1"/>
</dbReference>
<dbReference type="Gene3D" id="1.10.1660.10">
    <property type="match status" value="1"/>
</dbReference>
<proteinExistence type="predicted"/>
<evidence type="ECO:0000313" key="3">
    <source>
        <dbReference type="Proteomes" id="UP001239265"/>
    </source>
</evidence>
<dbReference type="AlphaFoldDB" id="A0ABD5B762"/>
<evidence type="ECO:0000259" key="1">
    <source>
        <dbReference type="Pfam" id="PF12728"/>
    </source>
</evidence>
<sequence>MKQSFIQFSQITIEELGQFIEEKIATAIKKSTITSKSEEKPFYTRKETAELLDISLTTLHNWNKAGILNAKKMGSRVYYSKEDVMALLNS</sequence>
<gene>
    <name evidence="2" type="ORF">QT385_11500</name>
</gene>
<dbReference type="Pfam" id="PF12728">
    <property type="entry name" value="HTH_17"/>
    <property type="match status" value="1"/>
</dbReference>
<protein>
    <submittedName>
        <fullName evidence="2">Helix-turn-helix domain-containing protein</fullName>
    </submittedName>
</protein>
<reference evidence="2 3" key="1">
    <citation type="submission" date="2023-06" db="EMBL/GenBank/DDBJ databases">
        <title>Nosocomial Elizabethkingia miricola genome.</title>
        <authorList>
            <person name="Morgado S."/>
            <person name="Fonseca E."/>
            <person name="Freitas F."/>
            <person name="Vicente A.C."/>
        </authorList>
    </citation>
    <scope>NUCLEOTIDE SEQUENCE [LARGE SCALE GENOMIC DNA]</scope>
    <source>
        <strain evidence="2 3">EM15</strain>
    </source>
</reference>
<dbReference type="InterPro" id="IPR041657">
    <property type="entry name" value="HTH_17"/>
</dbReference>
<comment type="caution">
    <text evidence="2">The sequence shown here is derived from an EMBL/GenBank/DDBJ whole genome shotgun (WGS) entry which is preliminary data.</text>
</comment>
<name>A0ABD5B762_ELIMR</name>
<accession>A0ABD5B762</accession>
<feature type="domain" description="Helix-turn-helix" evidence="1">
    <location>
        <begin position="42"/>
        <end position="89"/>
    </location>
</feature>
<dbReference type="InterPro" id="IPR009061">
    <property type="entry name" value="DNA-bd_dom_put_sf"/>
</dbReference>
<dbReference type="Proteomes" id="UP001239265">
    <property type="component" value="Unassembled WGS sequence"/>
</dbReference>
<dbReference type="SUPFAM" id="SSF46955">
    <property type="entry name" value="Putative DNA-binding domain"/>
    <property type="match status" value="1"/>
</dbReference>